<reference evidence="1" key="1">
    <citation type="journal article" date="2015" name="Nature">
        <title>Complex archaea that bridge the gap between prokaryotes and eukaryotes.</title>
        <authorList>
            <person name="Spang A."/>
            <person name="Saw J.H."/>
            <person name="Jorgensen S.L."/>
            <person name="Zaremba-Niedzwiedzka K."/>
            <person name="Martijn J."/>
            <person name="Lind A.E."/>
            <person name="van Eijk R."/>
            <person name="Schleper C."/>
            <person name="Guy L."/>
            <person name="Ettema T.J."/>
        </authorList>
    </citation>
    <scope>NUCLEOTIDE SEQUENCE</scope>
</reference>
<dbReference type="EMBL" id="LAZR01001594">
    <property type="protein sequence ID" value="KKN42245.1"/>
    <property type="molecule type" value="Genomic_DNA"/>
</dbReference>
<organism evidence="1">
    <name type="scientific">marine sediment metagenome</name>
    <dbReference type="NCBI Taxonomy" id="412755"/>
    <lineage>
        <taxon>unclassified sequences</taxon>
        <taxon>metagenomes</taxon>
        <taxon>ecological metagenomes</taxon>
    </lineage>
</organism>
<comment type="caution">
    <text evidence="1">The sequence shown here is derived from an EMBL/GenBank/DDBJ whole genome shotgun (WGS) entry which is preliminary data.</text>
</comment>
<accession>A0A0F9QDX9</accession>
<evidence type="ECO:0000313" key="1">
    <source>
        <dbReference type="EMBL" id="KKN42245.1"/>
    </source>
</evidence>
<protein>
    <submittedName>
        <fullName evidence="1">Uncharacterized protein</fullName>
    </submittedName>
</protein>
<proteinExistence type="predicted"/>
<sequence>MTKRITVIVGWFSSLILLFAAAFWLSKPTFSADMFSLLPKSHSQIAHAEDVFFQQNANRIMFSFAGNNKNKAFDDFQKWLD</sequence>
<feature type="non-terminal residue" evidence="1">
    <location>
        <position position="81"/>
    </location>
</feature>
<dbReference type="AlphaFoldDB" id="A0A0F9QDX9"/>
<gene>
    <name evidence="1" type="ORF">LCGC14_0715390</name>
</gene>
<name>A0A0F9QDX9_9ZZZZ</name>